<dbReference type="PANTHER" id="PTHR12300:SF43">
    <property type="entry name" value="HVA22-LIKE PROTEIN"/>
    <property type="match status" value="1"/>
</dbReference>
<organism evidence="2 3">
    <name type="scientific">Salix brachista</name>
    <dbReference type="NCBI Taxonomy" id="2182728"/>
    <lineage>
        <taxon>Eukaryota</taxon>
        <taxon>Viridiplantae</taxon>
        <taxon>Streptophyta</taxon>
        <taxon>Embryophyta</taxon>
        <taxon>Tracheophyta</taxon>
        <taxon>Spermatophyta</taxon>
        <taxon>Magnoliopsida</taxon>
        <taxon>eudicotyledons</taxon>
        <taxon>Gunneridae</taxon>
        <taxon>Pentapetalae</taxon>
        <taxon>rosids</taxon>
        <taxon>fabids</taxon>
        <taxon>Malpighiales</taxon>
        <taxon>Salicaceae</taxon>
        <taxon>Saliceae</taxon>
        <taxon>Salix</taxon>
    </lineage>
</organism>
<dbReference type="GO" id="GO:0016020">
    <property type="term" value="C:membrane"/>
    <property type="evidence" value="ECO:0007669"/>
    <property type="project" value="UniProtKB-SubCell"/>
</dbReference>
<dbReference type="PANTHER" id="PTHR12300">
    <property type="entry name" value="HVA22-LIKE PROTEINS"/>
    <property type="match status" value="1"/>
</dbReference>
<dbReference type="Proteomes" id="UP000326939">
    <property type="component" value="Chromosome 16"/>
</dbReference>
<comment type="caution">
    <text evidence="2">The sequence shown here is derived from an EMBL/GenBank/DDBJ whole genome shotgun (WGS) entry which is preliminary data.</text>
</comment>
<comment type="similarity">
    <text evidence="1">Belongs to the DP1 family.</text>
</comment>
<protein>
    <recommendedName>
        <fullName evidence="1">HVA22-like protein</fullName>
    </recommendedName>
</protein>
<dbReference type="Pfam" id="PF03134">
    <property type="entry name" value="TB2_DP1_HVA22"/>
    <property type="match status" value="1"/>
</dbReference>
<gene>
    <name evidence="2" type="ORF">DKX38_024933</name>
</gene>
<dbReference type="AlphaFoldDB" id="A0A5N5JRK5"/>
<evidence type="ECO:0000256" key="1">
    <source>
        <dbReference type="RuleBase" id="RU362006"/>
    </source>
</evidence>
<evidence type="ECO:0000313" key="2">
    <source>
        <dbReference type="EMBL" id="KAB5520614.1"/>
    </source>
</evidence>
<comment type="subcellular location">
    <subcellularLocation>
        <location evidence="1">Membrane</location>
        <topology evidence="1">Multi-pass membrane protein</topology>
    </subcellularLocation>
</comment>
<accession>A0A5N5JRK5</accession>
<reference evidence="3" key="1">
    <citation type="journal article" date="2019" name="Gigascience">
        <title>De novo genome assembly of the endangered Acer yangbiense, a plant species with extremely small populations endemic to Yunnan Province, China.</title>
        <authorList>
            <person name="Yang J."/>
            <person name="Wariss H.M."/>
            <person name="Tao L."/>
            <person name="Zhang R."/>
            <person name="Yun Q."/>
            <person name="Hollingsworth P."/>
            <person name="Dao Z."/>
            <person name="Luo G."/>
            <person name="Guo H."/>
            <person name="Ma Y."/>
            <person name="Sun W."/>
        </authorList>
    </citation>
    <scope>NUCLEOTIDE SEQUENCE [LARGE SCALE GENOMIC DNA]</scope>
    <source>
        <strain evidence="3">cv. br00</strain>
    </source>
</reference>
<proteinExistence type="inferred from homology"/>
<evidence type="ECO:0000313" key="3">
    <source>
        <dbReference type="Proteomes" id="UP000326939"/>
    </source>
</evidence>
<sequence length="272" mass="30631">MGFVGMLRFAVQCLGIVAWPVFGLGYPLCASIQAIETNSNSDNLKLITYWVSISVVLLFERAFELEWLTFWPYIKLMIVGCLVLPDFDGSLCVYQQLVHPCLSMDPRIITCQFKKLKELLYKKDDFLVEVERYVKENGTDALENLIASTKTSAEPIVAANEIKAVAVEDRLKFEPSNHQVPLKDSIASKVTEKIEVESTKQLKLEQPKLPVRLKDSNTVETAEEKEVASTMQLKFEQPKLPVLSIGNNAVEITEKKEVSSTKQVANIFKSLI</sequence>
<keyword evidence="3" id="KW-1185">Reference proteome</keyword>
<dbReference type="EMBL" id="VDCV01000016">
    <property type="protein sequence ID" value="KAB5520614.1"/>
    <property type="molecule type" value="Genomic_DNA"/>
</dbReference>
<dbReference type="InterPro" id="IPR004345">
    <property type="entry name" value="TB2_DP1_HVA22"/>
</dbReference>
<name>A0A5N5JRK5_9ROSI</name>